<dbReference type="GO" id="GO:0031515">
    <property type="term" value="C:tRNA (m1A) methyltransferase complex"/>
    <property type="evidence" value="ECO:0007669"/>
    <property type="project" value="UniProtKB-UniRule"/>
</dbReference>
<dbReference type="OrthoDB" id="10254665at2759"/>
<keyword evidence="5 6" id="KW-0539">Nucleus</keyword>
<keyword evidence="9" id="KW-1185">Reference proteome</keyword>
<reference evidence="9" key="1">
    <citation type="submission" date="2015-10" db="EMBL/GenBank/DDBJ databases">
        <authorList>
            <person name="Devillers H."/>
        </authorList>
    </citation>
    <scope>NUCLEOTIDE SEQUENCE [LARGE SCALE GENOMIC DNA]</scope>
</reference>
<dbReference type="PANTHER" id="PTHR12945:SF0">
    <property type="entry name" value="TRNA (ADENINE(58)-N(1))-METHYLTRANSFERASE NON-CATALYTIC SUBUNIT TRM6"/>
    <property type="match status" value="1"/>
</dbReference>
<dbReference type="GO" id="GO:0030488">
    <property type="term" value="P:tRNA methylation"/>
    <property type="evidence" value="ECO:0007669"/>
    <property type="project" value="InterPro"/>
</dbReference>
<evidence type="ECO:0000256" key="5">
    <source>
        <dbReference type="ARBA" id="ARBA00023242"/>
    </source>
</evidence>
<evidence type="ECO:0000256" key="7">
    <source>
        <dbReference type="SAM" id="MobiDB-lite"/>
    </source>
</evidence>
<evidence type="ECO:0000256" key="6">
    <source>
        <dbReference type="PIRNR" id="PIRNR038170"/>
    </source>
</evidence>
<feature type="region of interest" description="Disordered" evidence="7">
    <location>
        <begin position="465"/>
        <end position="487"/>
    </location>
</feature>
<comment type="subunit">
    <text evidence="6">Heterotetramer.</text>
</comment>
<evidence type="ECO:0000313" key="9">
    <source>
        <dbReference type="Proteomes" id="UP000236544"/>
    </source>
</evidence>
<comment type="function">
    <text evidence="6">Substrate-binding subunit of tRNA (adenine-N1-)-methyltransferase, which catalyzes the formation of N1-methyladenine at position 58 (m1A58) in initiator methionyl-tRNA.</text>
</comment>
<evidence type="ECO:0000256" key="2">
    <source>
        <dbReference type="ARBA" id="ARBA00008320"/>
    </source>
</evidence>
<dbReference type="Proteomes" id="UP000236544">
    <property type="component" value="Unassembled WGS sequence"/>
</dbReference>
<evidence type="ECO:0000256" key="3">
    <source>
        <dbReference type="ARBA" id="ARBA00021704"/>
    </source>
</evidence>
<evidence type="ECO:0000256" key="1">
    <source>
        <dbReference type="ARBA" id="ARBA00004123"/>
    </source>
</evidence>
<gene>
    <name evidence="8" type="ORF">LAQU0_S13e00628g</name>
</gene>
<evidence type="ECO:0000313" key="8">
    <source>
        <dbReference type="EMBL" id="CUS23981.1"/>
    </source>
</evidence>
<keyword evidence="4 6" id="KW-0819">tRNA processing</keyword>
<dbReference type="Pfam" id="PF04189">
    <property type="entry name" value="Gcd10p"/>
    <property type="match status" value="1"/>
</dbReference>
<dbReference type="GO" id="GO:0005634">
    <property type="term" value="C:nucleus"/>
    <property type="evidence" value="ECO:0007669"/>
    <property type="project" value="UniProtKB-SubCell"/>
</dbReference>
<comment type="subcellular location">
    <subcellularLocation>
        <location evidence="1 6">Nucleus</location>
    </subcellularLocation>
</comment>
<evidence type="ECO:0000256" key="4">
    <source>
        <dbReference type="ARBA" id="ARBA00022694"/>
    </source>
</evidence>
<accession>A0A0P1KVB0</accession>
<dbReference type="AlphaFoldDB" id="A0A0P1KVB0"/>
<name>A0A0P1KVB0_9SACH</name>
<comment type="similarity">
    <text evidence="2 6">Belongs to the TRM6/GCD10 family.</text>
</comment>
<sequence>MDPLKHIAYYNHVLVRLPSNNLKVCELKPNSDISLGKFGAFKVNDIIGYPFGTTFEIHYDNVTEAPAPDAGSSGDASQEGAPSKGARNKFKIPVGRLSVIESRLTANAAATGLGSEEEGTPQPELQLVGNSKSNKNLINIGSSIQKLSSEEIEQLKQQSVSSSEIISKMIEAHGSFHQKTVYSQEKYLKRKKQKFAKFFTVEYMSSSGLLQYLIDKGDVLRAMDLSEESMGMILNLANIRPNGTYLCVDETGGLLVYALLERMFGGENDSPAQGKIVVVHENEHPNLDLLKFSNYAEEFIQQHVKTVSVLDYFEPPISEEVKETFTPLTDEQLKNLKSNKKGAYYRRLKWYNTQLEIIKWATKQQYDGLVVASTLHLPTFVPKLGERVHGSRPIVCYSQFKETVLELSHTLYNDLRYLAPTIVETRCRPFQTIRGRLHPVMTMRGGGGYMMWCHKVIPVGAADAALQPRPEEASEGPEAESKKQKIE</sequence>
<dbReference type="PIRSF" id="PIRSF038170">
    <property type="entry name" value="tRNA_m1A_mtfrase"/>
    <property type="match status" value="1"/>
</dbReference>
<organism evidence="8 9">
    <name type="scientific">Lachancea quebecensis</name>
    <dbReference type="NCBI Taxonomy" id="1654605"/>
    <lineage>
        <taxon>Eukaryota</taxon>
        <taxon>Fungi</taxon>
        <taxon>Dikarya</taxon>
        <taxon>Ascomycota</taxon>
        <taxon>Saccharomycotina</taxon>
        <taxon>Saccharomycetes</taxon>
        <taxon>Saccharomycetales</taxon>
        <taxon>Saccharomycetaceae</taxon>
        <taxon>Lachancea</taxon>
    </lineage>
</organism>
<protein>
    <recommendedName>
        <fullName evidence="3 6">tRNA (adenine(58)-N(1))-methyltransferase non-catalytic subunit TRM6</fullName>
    </recommendedName>
</protein>
<feature type="region of interest" description="Disordered" evidence="7">
    <location>
        <begin position="66"/>
        <end position="88"/>
    </location>
</feature>
<proteinExistence type="inferred from homology"/>
<dbReference type="PANTHER" id="PTHR12945">
    <property type="entry name" value="TRANSLATION INITIATION FACTOR EIF3-RELATED"/>
    <property type="match status" value="1"/>
</dbReference>
<dbReference type="InterPro" id="IPR017423">
    <property type="entry name" value="TRM6"/>
</dbReference>
<dbReference type="EMBL" id="LN890566">
    <property type="protein sequence ID" value="CUS23981.1"/>
    <property type="molecule type" value="Genomic_DNA"/>
</dbReference>